<evidence type="ECO:0000313" key="1">
    <source>
        <dbReference type="EMBL" id="SQI61246.1"/>
    </source>
</evidence>
<dbReference type="AlphaFoldDB" id="A0A2X4WAR0"/>
<gene>
    <name evidence="1" type="ORF">NCTC4824_03162</name>
</gene>
<proteinExistence type="predicted"/>
<organism evidence="1 2">
    <name type="scientific">Lederbergia lenta</name>
    <name type="common">Bacillus lentus</name>
    <dbReference type="NCBI Taxonomy" id="1467"/>
    <lineage>
        <taxon>Bacteria</taxon>
        <taxon>Bacillati</taxon>
        <taxon>Bacillota</taxon>
        <taxon>Bacilli</taxon>
        <taxon>Bacillales</taxon>
        <taxon>Bacillaceae</taxon>
        <taxon>Lederbergia</taxon>
    </lineage>
</organism>
<keyword evidence="2" id="KW-1185">Reference proteome</keyword>
<dbReference type="STRING" id="1348624.GCA_001591545_03643"/>
<sequence>MLRSLAMLGNERRAVSGTGTALFIADNDCG</sequence>
<reference evidence="1 2" key="1">
    <citation type="submission" date="2018-06" db="EMBL/GenBank/DDBJ databases">
        <authorList>
            <consortium name="Pathogen Informatics"/>
            <person name="Doyle S."/>
        </authorList>
    </citation>
    <scope>NUCLEOTIDE SEQUENCE [LARGE SCALE GENOMIC DNA]</scope>
    <source>
        <strain evidence="1 2">NCTC4824</strain>
    </source>
</reference>
<dbReference type="Proteomes" id="UP000249134">
    <property type="component" value="Chromosome 1"/>
</dbReference>
<evidence type="ECO:0000313" key="2">
    <source>
        <dbReference type="Proteomes" id="UP000249134"/>
    </source>
</evidence>
<protein>
    <submittedName>
        <fullName evidence="1">Uncharacterized protein</fullName>
    </submittedName>
</protein>
<dbReference type="KEGG" id="blen:NCTC4824_03162"/>
<dbReference type="EMBL" id="LS483476">
    <property type="protein sequence ID" value="SQI61246.1"/>
    <property type="molecule type" value="Genomic_DNA"/>
</dbReference>
<name>A0A2X4WAR0_LEDLE</name>
<accession>A0A2X4WAR0</accession>